<protein>
    <submittedName>
        <fullName evidence="1">Uncharacterized protein</fullName>
    </submittedName>
</protein>
<name>A0A1C3N5N1_9ACTN</name>
<keyword evidence="2" id="KW-1185">Reference proteome</keyword>
<sequence>MSLTTEEPAAPEPTDLIRVFLVNEDRVAEFYDLMSNALDAANSGATDPAAELRALWRLVGHIVETFESSKIAKARFK</sequence>
<evidence type="ECO:0000313" key="1">
    <source>
        <dbReference type="EMBL" id="SBV27890.1"/>
    </source>
</evidence>
<dbReference type="AlphaFoldDB" id="A0A1C3N5N1"/>
<reference evidence="2" key="1">
    <citation type="submission" date="2016-06" db="EMBL/GenBank/DDBJ databases">
        <authorList>
            <person name="Varghese N."/>
            <person name="Submissions Spin"/>
        </authorList>
    </citation>
    <scope>NUCLEOTIDE SEQUENCE [LARGE SCALE GENOMIC DNA]</scope>
    <source>
        <strain evidence="2">DSM 45344</strain>
    </source>
</reference>
<proteinExistence type="predicted"/>
<evidence type="ECO:0000313" key="2">
    <source>
        <dbReference type="Proteomes" id="UP000199393"/>
    </source>
</evidence>
<dbReference type="RefSeq" id="WP_091592072.1">
    <property type="nucleotide sequence ID" value="NZ_JBHRWG010000004.1"/>
</dbReference>
<accession>A0A1C3N5N1</accession>
<dbReference type="EMBL" id="LT598496">
    <property type="protein sequence ID" value="SBV27890.1"/>
    <property type="molecule type" value="Genomic_DNA"/>
</dbReference>
<dbReference type="STRING" id="307121.GA0070620_3421"/>
<gene>
    <name evidence="1" type="ORF">GA0070620_3421</name>
</gene>
<organism evidence="1 2">
    <name type="scientific">Micromonospora krabiensis</name>
    <dbReference type="NCBI Taxonomy" id="307121"/>
    <lineage>
        <taxon>Bacteria</taxon>
        <taxon>Bacillati</taxon>
        <taxon>Actinomycetota</taxon>
        <taxon>Actinomycetes</taxon>
        <taxon>Micromonosporales</taxon>
        <taxon>Micromonosporaceae</taxon>
        <taxon>Micromonospora</taxon>
    </lineage>
</organism>
<dbReference type="Proteomes" id="UP000199393">
    <property type="component" value="Chromosome I"/>
</dbReference>